<dbReference type="AlphaFoldDB" id="A0AAV4ZYH4"/>
<dbReference type="SUPFAM" id="SSF52047">
    <property type="entry name" value="RNI-like"/>
    <property type="match status" value="1"/>
</dbReference>
<evidence type="ECO:0000313" key="1">
    <source>
        <dbReference type="EMBL" id="GJJ06915.1"/>
    </source>
</evidence>
<name>A0AAV4ZYH4_9AGAM</name>
<reference evidence="1" key="1">
    <citation type="submission" date="2021-10" db="EMBL/GenBank/DDBJ databases">
        <title>De novo Genome Assembly of Clathrus columnatus (Basidiomycota, Fungi) Using Illumina and Nanopore Sequence Data.</title>
        <authorList>
            <person name="Ogiso-Tanaka E."/>
            <person name="Itagaki H."/>
            <person name="Hosoya T."/>
            <person name="Hosaka K."/>
        </authorList>
    </citation>
    <scope>NUCLEOTIDE SEQUENCE</scope>
    <source>
        <strain evidence="1">MO-923</strain>
    </source>
</reference>
<organism evidence="1 2">
    <name type="scientific">Clathrus columnatus</name>
    <dbReference type="NCBI Taxonomy" id="1419009"/>
    <lineage>
        <taxon>Eukaryota</taxon>
        <taxon>Fungi</taxon>
        <taxon>Dikarya</taxon>
        <taxon>Basidiomycota</taxon>
        <taxon>Agaricomycotina</taxon>
        <taxon>Agaricomycetes</taxon>
        <taxon>Phallomycetidae</taxon>
        <taxon>Phallales</taxon>
        <taxon>Clathraceae</taxon>
        <taxon>Clathrus</taxon>
    </lineage>
</organism>
<gene>
    <name evidence="1" type="ORF">Clacol_001111</name>
</gene>
<proteinExistence type="predicted"/>
<dbReference type="Proteomes" id="UP001050691">
    <property type="component" value="Unassembled WGS sequence"/>
</dbReference>
<accession>A0AAV4ZYH4</accession>
<keyword evidence="2" id="KW-1185">Reference proteome</keyword>
<dbReference type="EMBL" id="BPWL01000002">
    <property type="protein sequence ID" value="GJJ06915.1"/>
    <property type="molecule type" value="Genomic_DNA"/>
</dbReference>
<comment type="caution">
    <text evidence="1">The sequence shown here is derived from an EMBL/GenBank/DDBJ whole genome shotgun (WGS) entry which is preliminary data.</text>
</comment>
<evidence type="ECO:0000313" key="2">
    <source>
        <dbReference type="Proteomes" id="UP001050691"/>
    </source>
</evidence>
<sequence>MTPNLREVLHHMSNLRRINLSWTTDLDLLREALDALIDSRYGLEEFDLSVQVLNNRRVSPNSLPDDLTEKLQELKIWSNPDLADLRKLSIRLKGGLTRQPPLEKMSYITTLFSKTQALTHLTLAIDYTSFLESLLEQTWPNLENLAIGNSQADLLPTDSSERVLILTNFFKRHRKLATLSLASNISHSQHPYITLENLPALVSFSYNPPVQVPLSKVLSIASAKKLLHLTISEEDASLIYSDMNIYKELTSLQTCCITSESFFPNSYESVNWIIENFAVHVTKFDLSVKGSDNWRVLAGFSPNAYMKKLKIWSNSNPTELRKLSIHLGRKHSVLLDEMSYITNMISKNHALTHLNLTIDASSLVRLLKNIWPNLENLVIDSTGADLLPKDSSPSLSFLTNFFKQHQKLTTLSLPSHVYRLQSHPCIITLESLPALESFSYNPPVLIPLSKVLSIDSARRLLHLTISEKDASLTGCNRDIYKELTSLQTCCITSESPFPTNYKNVNRIIENFVARVTNLERIHLPPIQGNTLEGTHFETLSLLQCLPKLTHLSGLTHHHRTHREISKELYQFYQLKYLISPSFSVGGRNPFCVFGLTRDKKKRSVIFEAISENRNPECDARTWGSFYRGTDG</sequence>
<protein>
    <submittedName>
        <fullName evidence="1">Uncharacterized protein</fullName>
    </submittedName>
</protein>